<feature type="compositionally biased region" description="Low complexity" evidence="1">
    <location>
        <begin position="46"/>
        <end position="55"/>
    </location>
</feature>
<comment type="caution">
    <text evidence="2">The sequence shown here is derived from an EMBL/GenBank/DDBJ whole genome shotgun (WGS) entry which is preliminary data.</text>
</comment>
<keyword evidence="3" id="KW-1185">Reference proteome</keyword>
<proteinExistence type="predicted"/>
<evidence type="ECO:0000313" key="3">
    <source>
        <dbReference type="Proteomes" id="UP000828390"/>
    </source>
</evidence>
<evidence type="ECO:0000256" key="1">
    <source>
        <dbReference type="SAM" id="MobiDB-lite"/>
    </source>
</evidence>
<protein>
    <submittedName>
        <fullName evidence="2">Uncharacterized protein</fullName>
    </submittedName>
</protein>
<sequence>MKPSCVIDSGESDNFGCSVSKPLSNPPAKKTDISDRSGPKGTLRKSSSSPPSASSDDGMHLNLCKV</sequence>
<name>A0A9D4MTG7_DREPO</name>
<feature type="region of interest" description="Disordered" evidence="1">
    <location>
        <begin position="1"/>
        <end position="66"/>
    </location>
</feature>
<gene>
    <name evidence="2" type="ORF">DPMN_006988</name>
</gene>
<feature type="compositionally biased region" description="Basic and acidic residues" evidence="1">
    <location>
        <begin position="29"/>
        <end position="38"/>
    </location>
</feature>
<dbReference type="EMBL" id="JAIWYP010000001">
    <property type="protein sequence ID" value="KAH3883040.1"/>
    <property type="molecule type" value="Genomic_DNA"/>
</dbReference>
<accession>A0A9D4MTG7</accession>
<evidence type="ECO:0000313" key="2">
    <source>
        <dbReference type="EMBL" id="KAH3883040.1"/>
    </source>
</evidence>
<organism evidence="2 3">
    <name type="scientific">Dreissena polymorpha</name>
    <name type="common">Zebra mussel</name>
    <name type="synonym">Mytilus polymorpha</name>
    <dbReference type="NCBI Taxonomy" id="45954"/>
    <lineage>
        <taxon>Eukaryota</taxon>
        <taxon>Metazoa</taxon>
        <taxon>Spiralia</taxon>
        <taxon>Lophotrochozoa</taxon>
        <taxon>Mollusca</taxon>
        <taxon>Bivalvia</taxon>
        <taxon>Autobranchia</taxon>
        <taxon>Heteroconchia</taxon>
        <taxon>Euheterodonta</taxon>
        <taxon>Imparidentia</taxon>
        <taxon>Neoheterodontei</taxon>
        <taxon>Myida</taxon>
        <taxon>Dreissenoidea</taxon>
        <taxon>Dreissenidae</taxon>
        <taxon>Dreissena</taxon>
    </lineage>
</organism>
<reference evidence="2" key="1">
    <citation type="journal article" date="2019" name="bioRxiv">
        <title>The Genome of the Zebra Mussel, Dreissena polymorpha: A Resource for Invasive Species Research.</title>
        <authorList>
            <person name="McCartney M.A."/>
            <person name="Auch B."/>
            <person name="Kono T."/>
            <person name="Mallez S."/>
            <person name="Zhang Y."/>
            <person name="Obille A."/>
            <person name="Becker A."/>
            <person name="Abrahante J.E."/>
            <person name="Garbe J."/>
            <person name="Badalamenti J.P."/>
            <person name="Herman A."/>
            <person name="Mangelson H."/>
            <person name="Liachko I."/>
            <person name="Sullivan S."/>
            <person name="Sone E.D."/>
            <person name="Koren S."/>
            <person name="Silverstein K.A.T."/>
            <person name="Beckman K.B."/>
            <person name="Gohl D.M."/>
        </authorList>
    </citation>
    <scope>NUCLEOTIDE SEQUENCE</scope>
    <source>
        <strain evidence="2">Duluth1</strain>
        <tissue evidence="2">Whole animal</tissue>
    </source>
</reference>
<reference evidence="2" key="2">
    <citation type="submission" date="2020-11" db="EMBL/GenBank/DDBJ databases">
        <authorList>
            <person name="McCartney M.A."/>
            <person name="Auch B."/>
            <person name="Kono T."/>
            <person name="Mallez S."/>
            <person name="Becker A."/>
            <person name="Gohl D.M."/>
            <person name="Silverstein K.A.T."/>
            <person name="Koren S."/>
            <person name="Bechman K.B."/>
            <person name="Herman A."/>
            <person name="Abrahante J.E."/>
            <person name="Garbe J."/>
        </authorList>
    </citation>
    <scope>NUCLEOTIDE SEQUENCE</scope>
    <source>
        <strain evidence="2">Duluth1</strain>
        <tissue evidence="2">Whole animal</tissue>
    </source>
</reference>
<dbReference type="AlphaFoldDB" id="A0A9D4MTG7"/>
<dbReference type="Proteomes" id="UP000828390">
    <property type="component" value="Unassembled WGS sequence"/>
</dbReference>